<dbReference type="InterPro" id="IPR001789">
    <property type="entry name" value="Sig_transdc_resp-reg_receiver"/>
</dbReference>
<evidence type="ECO:0000256" key="1">
    <source>
        <dbReference type="ARBA" id="ARBA00022553"/>
    </source>
</evidence>
<dbReference type="PROSITE" id="PS50043">
    <property type="entry name" value="HTH_LUXR_2"/>
    <property type="match status" value="1"/>
</dbReference>
<dbReference type="GO" id="GO:0000160">
    <property type="term" value="P:phosphorelay signal transduction system"/>
    <property type="evidence" value="ECO:0007669"/>
    <property type="project" value="InterPro"/>
</dbReference>
<name>A0A480AVC7_9BURK</name>
<dbReference type="PANTHER" id="PTHR45566">
    <property type="entry name" value="HTH-TYPE TRANSCRIPTIONAL REGULATOR YHJB-RELATED"/>
    <property type="match status" value="1"/>
</dbReference>
<dbReference type="PANTHER" id="PTHR45566:SF2">
    <property type="entry name" value="NARL SUBFAMILY"/>
    <property type="match status" value="1"/>
</dbReference>
<comment type="caution">
    <text evidence="6">The sequence shown here is derived from an EMBL/GenBank/DDBJ whole genome shotgun (WGS) entry which is preliminary data.</text>
</comment>
<dbReference type="InterPro" id="IPR051015">
    <property type="entry name" value="EvgA-like"/>
</dbReference>
<dbReference type="PRINTS" id="PR00038">
    <property type="entry name" value="HTHLUXR"/>
</dbReference>
<dbReference type="Proteomes" id="UP000301751">
    <property type="component" value="Unassembled WGS sequence"/>
</dbReference>
<dbReference type="Gene3D" id="3.40.50.2300">
    <property type="match status" value="1"/>
</dbReference>
<dbReference type="SUPFAM" id="SSF46894">
    <property type="entry name" value="C-terminal effector domain of the bipartite response regulators"/>
    <property type="match status" value="1"/>
</dbReference>
<protein>
    <submittedName>
        <fullName evidence="6">DNA-binding response regulator</fullName>
    </submittedName>
</protein>
<dbReference type="Pfam" id="PF00196">
    <property type="entry name" value="GerE"/>
    <property type="match status" value="1"/>
</dbReference>
<dbReference type="InterPro" id="IPR011006">
    <property type="entry name" value="CheY-like_superfamily"/>
</dbReference>
<evidence type="ECO:0000313" key="7">
    <source>
        <dbReference type="Proteomes" id="UP000301751"/>
    </source>
</evidence>
<dbReference type="SMART" id="SM00421">
    <property type="entry name" value="HTH_LUXR"/>
    <property type="match status" value="1"/>
</dbReference>
<proteinExistence type="predicted"/>
<gene>
    <name evidence="6" type="ORF">AQPW35_44320</name>
</gene>
<dbReference type="OrthoDB" id="9780593at2"/>
<evidence type="ECO:0000313" key="6">
    <source>
        <dbReference type="EMBL" id="GCL65351.1"/>
    </source>
</evidence>
<dbReference type="InterPro" id="IPR016032">
    <property type="entry name" value="Sig_transdc_resp-reg_C-effctor"/>
</dbReference>
<feature type="domain" description="Response regulatory" evidence="5">
    <location>
        <begin position="6"/>
        <end position="122"/>
    </location>
</feature>
<keyword evidence="1 3" id="KW-0597">Phosphoprotein</keyword>
<organism evidence="6 7">
    <name type="scientific">Pseudaquabacterium pictum</name>
    <dbReference type="NCBI Taxonomy" id="2315236"/>
    <lineage>
        <taxon>Bacteria</taxon>
        <taxon>Pseudomonadati</taxon>
        <taxon>Pseudomonadota</taxon>
        <taxon>Betaproteobacteria</taxon>
        <taxon>Burkholderiales</taxon>
        <taxon>Sphaerotilaceae</taxon>
        <taxon>Pseudaquabacterium</taxon>
    </lineage>
</organism>
<dbReference type="GO" id="GO:0006355">
    <property type="term" value="P:regulation of DNA-templated transcription"/>
    <property type="evidence" value="ECO:0007669"/>
    <property type="project" value="InterPro"/>
</dbReference>
<evidence type="ECO:0000259" key="4">
    <source>
        <dbReference type="PROSITE" id="PS50043"/>
    </source>
</evidence>
<dbReference type="EMBL" id="BJCL01000015">
    <property type="protein sequence ID" value="GCL65351.1"/>
    <property type="molecule type" value="Genomic_DNA"/>
</dbReference>
<dbReference type="GO" id="GO:0003677">
    <property type="term" value="F:DNA binding"/>
    <property type="evidence" value="ECO:0007669"/>
    <property type="project" value="UniProtKB-KW"/>
</dbReference>
<sequence length="227" mass="23905">MTSPRRFLLIDDHPLMREAMASLVRDVEPAAELVQAGSLAEGRRLAGSGRVDAVVIDLQLPDGDGSLLVAEFRQRWPQLPILVLTASEDLGRVRQLIGAGASGYAPKSAGHATLSAALRLVLAGQTYVPPMVLAMPPPAAEADADAETLAAEQDARATAADGSGRLTPRQLDVLRLVCSGLSNKHISRELGLAERTVKVHIGAVFRALGVSNRTQAAMVAQARGLID</sequence>
<dbReference type="InterPro" id="IPR058245">
    <property type="entry name" value="NreC/VraR/RcsB-like_REC"/>
</dbReference>
<feature type="modified residue" description="4-aspartylphosphate" evidence="3">
    <location>
        <position position="57"/>
    </location>
</feature>
<dbReference type="PROSITE" id="PS50110">
    <property type="entry name" value="RESPONSE_REGULATORY"/>
    <property type="match status" value="1"/>
</dbReference>
<keyword evidence="7" id="KW-1185">Reference proteome</keyword>
<dbReference type="RefSeq" id="WP_137735053.1">
    <property type="nucleotide sequence ID" value="NZ_BJCL01000015.1"/>
</dbReference>
<dbReference type="AlphaFoldDB" id="A0A480AVC7"/>
<dbReference type="Pfam" id="PF00072">
    <property type="entry name" value="Response_reg"/>
    <property type="match status" value="1"/>
</dbReference>
<dbReference type="SUPFAM" id="SSF52172">
    <property type="entry name" value="CheY-like"/>
    <property type="match status" value="1"/>
</dbReference>
<dbReference type="InterPro" id="IPR000792">
    <property type="entry name" value="Tscrpt_reg_LuxR_C"/>
</dbReference>
<dbReference type="SMART" id="SM00448">
    <property type="entry name" value="REC"/>
    <property type="match status" value="1"/>
</dbReference>
<evidence type="ECO:0000259" key="5">
    <source>
        <dbReference type="PROSITE" id="PS50110"/>
    </source>
</evidence>
<keyword evidence="2 6" id="KW-0238">DNA-binding</keyword>
<dbReference type="CDD" id="cd06170">
    <property type="entry name" value="LuxR_C_like"/>
    <property type="match status" value="1"/>
</dbReference>
<reference evidence="7" key="1">
    <citation type="submission" date="2019-03" db="EMBL/GenBank/DDBJ databases">
        <title>Aquabacterium pictum sp.nov., the first bacteriochlorophyll a-containing freshwater bacterium in the genus Aquabacterium of the class Betaproteobacteria.</title>
        <authorList>
            <person name="Hirose S."/>
            <person name="Tank M."/>
            <person name="Hara E."/>
            <person name="Tamaki H."/>
            <person name="Takaichi S."/>
            <person name="Haruta S."/>
            <person name="Hanada S."/>
        </authorList>
    </citation>
    <scope>NUCLEOTIDE SEQUENCE [LARGE SCALE GENOMIC DNA]</scope>
    <source>
        <strain evidence="7">W35</strain>
    </source>
</reference>
<evidence type="ECO:0000256" key="2">
    <source>
        <dbReference type="ARBA" id="ARBA00023125"/>
    </source>
</evidence>
<accession>A0A480AVC7</accession>
<evidence type="ECO:0000256" key="3">
    <source>
        <dbReference type="PROSITE-ProRule" id="PRU00169"/>
    </source>
</evidence>
<dbReference type="CDD" id="cd17535">
    <property type="entry name" value="REC_NarL-like"/>
    <property type="match status" value="1"/>
</dbReference>
<feature type="domain" description="HTH luxR-type" evidence="4">
    <location>
        <begin position="159"/>
        <end position="224"/>
    </location>
</feature>